<feature type="domain" description="Protein kinase" evidence="2">
    <location>
        <begin position="1"/>
        <end position="281"/>
    </location>
</feature>
<dbReference type="Pfam" id="PF00990">
    <property type="entry name" value="GGDEF"/>
    <property type="match status" value="1"/>
</dbReference>
<dbReference type="InterPro" id="IPR029787">
    <property type="entry name" value="Nucleotide_cyclase"/>
</dbReference>
<dbReference type="InterPro" id="IPR000719">
    <property type="entry name" value="Prot_kinase_dom"/>
</dbReference>
<dbReference type="Gene3D" id="3.40.50.300">
    <property type="entry name" value="P-loop containing nucleotide triphosphate hydrolases"/>
    <property type="match status" value="1"/>
</dbReference>
<dbReference type="PROSITE" id="PS50887">
    <property type="entry name" value="GGDEF"/>
    <property type="match status" value="1"/>
</dbReference>
<evidence type="ECO:0000313" key="5">
    <source>
        <dbReference type="Proteomes" id="UP000815846"/>
    </source>
</evidence>
<dbReference type="Pfam" id="PF13191">
    <property type="entry name" value="AAA_16"/>
    <property type="match status" value="1"/>
</dbReference>
<dbReference type="PROSITE" id="PS50011">
    <property type="entry name" value="PROTEIN_KINASE_DOM"/>
    <property type="match status" value="1"/>
</dbReference>
<dbReference type="InterPro" id="IPR000160">
    <property type="entry name" value="GGDEF_dom"/>
</dbReference>
<sequence length="1702" mass="192502">MNLSQFDVQDIMYSYQDTVVARVIPNTEKYNNTSQVTSDEISSAETYIIKYQNTDYPSPELDSRWKNEYKILCSIDSKWIIKAHGLQQHKNSQILILEDFSATTLSYLIAQDSLTFNQRVFIACQLTSALAEVHRLQLIHRDLNPSNILIEPTTLQLKLCDFALATQLSHKQVNLLDNKLWGKFEYISPEQTGRTNLNVDYRSDFYSLGVTLYELFSGQLPFTSQNPMTLLHSHIARTPEPLIKIKEDIPAVISAIVSKLMAKSPEKRYQSSYGLQADLDLCLQQLAVNEQNNNAIPSFALATSDVSLNFTVSNNLYGRQTELAKILELYQHACVGHSELAMISGYSGVGKSALVHELQKNIIETDGLFIHGKCDQYNQGQPFLVLIEALQQLIQHLLSENDEKLEQWRTKLQVTLGNNAALITELLPDLTLIIGQPPTLTPLPPAEAEMRLTMVFIDFVSVLYSKEQPLVIFLDDIQWIDLPTLKLLQNQVNDKHKNGLFIIGAYRDNEVDEAHPLTKAISVLSQTNALTQIHLSPLKKVHIQKLLTNTLKCDFNDVDELAKLCLKKTQGNPFFLNQFLLSLYQNDNIFYEHEHGIWHWDIANISKQSMTDNVVDLMIGKFKKLNSDSQLLASIAAHLGHNFSLRQLSSACKFDTQMTAKTLWPLLEAGFILPQDERYQFIDDEVSLNKSRYCFLHDKVQQAAYQLTPEQGREQLLLHIGKHWLANITEDELETNLFTLLRVLNGAINIVEDTNDIKQIITLNLRAGLKSKDAATYKDAASYLRIAQQHLSINAWHDDPQLTLAVYKALIETEFLSGNIDTARKIYLDNIDHAATAQAKITLILVQADQFQSRGQFADAIAVLMGGLDTLSIDFPKNEADAGLTIKTTFSTTQTLRNSFNDEQLLTANKMTDEHFLLCMEVHNALAPAFYLSGSALCYATNACYMVQLTLKHGQCELSSIGYAAYATAMSMMGQTPTACYQMSKLAKSVSDLWDSKYHRATIYQYFASSYQHWCEPIENTYAFQEQVISWGEEGTNLVFAGYCVLFKACNKFIKGVNLEELQTDVEQGLAFLNKKQQPATVNFVLLGAYQSLLALQGKTISLGTSKQYSLNTPTFNLDKYFNDEYNTPSMDTAFYTFATLRYAYLMNDKALQAQCIKNIDIVCMFLPDSPIMTESLFYLALILLDDISTDKGNEENQANIEKSQDICNKFKTWATYSSENYLHKYLLIAAEIARATQNNSLASELFAQALDAVEEANFIQCEALINERYAKYWLSIGQKRVAANCIKDAHYLYTRWGATAKCQALELEWPQQRFNLTGNTLFDTNIKHSIQSAISEQSHSLDLYSLLKANQLLSKEIYVHSLLEKMMDVLMENAGAQYGAIIINDDEQLTLEIVGSINNHADNINCQLHNININNIGFEEKPLIPDTLIRYTQQTMKTLIIDNPNDDPRFNQSRYLRINKPKSVLCLPITGQGRLIAIVYLENNLTEHAFTQKHKDTVELISAQAAVSLINARHYETLENKVAQRTEELQLLAIKDGLTGIYNRREFDATLTKEWARSSRDRGSLSLMMIDIDNFKAYNDNYGHLEGDNCIKAIAQVLSSVVTRKNDFVARYGGEEFVILIASPDHHAIENLAQQCFEKVRELAIPHLFSDVSEHVTISIGIATIKVLPHVSKDTLIKQADLALYKSKENGRNQLTYASII</sequence>
<dbReference type="Gene3D" id="3.30.450.40">
    <property type="match status" value="1"/>
</dbReference>
<dbReference type="InterPro" id="IPR011009">
    <property type="entry name" value="Kinase-like_dom_sf"/>
</dbReference>
<dbReference type="InterPro" id="IPR027417">
    <property type="entry name" value="P-loop_NTPase"/>
</dbReference>
<dbReference type="CDD" id="cd14014">
    <property type="entry name" value="STKc_PknB_like"/>
    <property type="match status" value="1"/>
</dbReference>
<dbReference type="SMART" id="SM00065">
    <property type="entry name" value="GAF"/>
    <property type="match status" value="1"/>
</dbReference>
<keyword evidence="5" id="KW-1185">Reference proteome</keyword>
<dbReference type="Proteomes" id="UP000815846">
    <property type="component" value="Unassembled WGS sequence"/>
</dbReference>
<dbReference type="PANTHER" id="PTHR43642">
    <property type="entry name" value="HYBRID SIGNAL TRANSDUCTION HISTIDINE KINASE G"/>
    <property type="match status" value="1"/>
</dbReference>
<evidence type="ECO:0000313" key="4">
    <source>
        <dbReference type="EMBL" id="TYK64745.1"/>
    </source>
</evidence>
<dbReference type="Pfam" id="PF00069">
    <property type="entry name" value="Pkinase"/>
    <property type="match status" value="1"/>
</dbReference>
<comment type="subcellular location">
    <subcellularLocation>
        <location evidence="1">Membrane</location>
        <topology evidence="1">Single-pass membrane protein</topology>
    </subcellularLocation>
</comment>
<reference evidence="4 5" key="1">
    <citation type="submission" date="2019-08" db="EMBL/GenBank/DDBJ databases">
        <title>Microbe sample from Colwellia echini.</title>
        <authorList>
            <person name="Christiansen L."/>
            <person name="Pathiraja D."/>
            <person name="Schultz-Johansen M."/>
            <person name="Choi I.-G."/>
            <person name="Stougaard P."/>
        </authorList>
    </citation>
    <scope>NUCLEOTIDE SEQUENCE [LARGE SCALE GENOMIC DNA]</scope>
    <source>
        <strain evidence="4 5">A3</strain>
    </source>
</reference>
<evidence type="ECO:0000259" key="3">
    <source>
        <dbReference type="PROSITE" id="PS50887"/>
    </source>
</evidence>
<dbReference type="NCBIfam" id="TIGR00254">
    <property type="entry name" value="GGDEF"/>
    <property type="match status" value="1"/>
</dbReference>
<dbReference type="SUPFAM" id="SSF55781">
    <property type="entry name" value="GAF domain-like"/>
    <property type="match status" value="1"/>
</dbReference>
<dbReference type="InterPro" id="IPR003018">
    <property type="entry name" value="GAF"/>
</dbReference>
<dbReference type="InterPro" id="IPR041664">
    <property type="entry name" value="AAA_16"/>
</dbReference>
<gene>
    <name evidence="4" type="ORF">CWS31_014315</name>
</gene>
<evidence type="ECO:0000256" key="1">
    <source>
        <dbReference type="ARBA" id="ARBA00004167"/>
    </source>
</evidence>
<dbReference type="SUPFAM" id="SSF52540">
    <property type="entry name" value="P-loop containing nucleoside triphosphate hydrolases"/>
    <property type="match status" value="1"/>
</dbReference>
<comment type="caution">
    <text evidence="4">The sequence shown here is derived from an EMBL/GenBank/DDBJ whole genome shotgun (WGS) entry which is preliminary data.</text>
</comment>
<dbReference type="SMART" id="SM00267">
    <property type="entry name" value="GGDEF"/>
    <property type="match status" value="1"/>
</dbReference>
<organism evidence="4 5">
    <name type="scientific">Colwellia echini</name>
    <dbReference type="NCBI Taxonomy" id="1982103"/>
    <lineage>
        <taxon>Bacteria</taxon>
        <taxon>Pseudomonadati</taxon>
        <taxon>Pseudomonadota</taxon>
        <taxon>Gammaproteobacteria</taxon>
        <taxon>Alteromonadales</taxon>
        <taxon>Colwelliaceae</taxon>
        <taxon>Colwellia</taxon>
    </lineage>
</organism>
<dbReference type="Pfam" id="PF01590">
    <property type="entry name" value="GAF"/>
    <property type="match status" value="1"/>
</dbReference>
<name>A0ABY3MU56_9GAMM</name>
<dbReference type="InterPro" id="IPR043128">
    <property type="entry name" value="Rev_trsase/Diguanyl_cyclase"/>
</dbReference>
<accession>A0ABY3MU56</accession>
<feature type="domain" description="GGDEF" evidence="3">
    <location>
        <begin position="1564"/>
        <end position="1701"/>
    </location>
</feature>
<dbReference type="RefSeq" id="WP_101342990.1">
    <property type="nucleotide sequence ID" value="NZ_PJAI02000019.1"/>
</dbReference>
<dbReference type="EMBL" id="PJAI02000019">
    <property type="protein sequence ID" value="TYK64745.1"/>
    <property type="molecule type" value="Genomic_DNA"/>
</dbReference>
<dbReference type="CDD" id="cd01949">
    <property type="entry name" value="GGDEF"/>
    <property type="match status" value="1"/>
</dbReference>
<dbReference type="PANTHER" id="PTHR43642:SF1">
    <property type="entry name" value="HYBRID SIGNAL TRANSDUCTION HISTIDINE KINASE G"/>
    <property type="match status" value="1"/>
</dbReference>
<dbReference type="InterPro" id="IPR053159">
    <property type="entry name" value="Hybrid_Histidine_Kinase"/>
</dbReference>
<evidence type="ECO:0000259" key="2">
    <source>
        <dbReference type="PROSITE" id="PS50011"/>
    </source>
</evidence>
<dbReference type="Gene3D" id="3.30.70.270">
    <property type="match status" value="1"/>
</dbReference>
<dbReference type="SUPFAM" id="SSF56112">
    <property type="entry name" value="Protein kinase-like (PK-like)"/>
    <property type="match status" value="1"/>
</dbReference>
<dbReference type="SUPFAM" id="SSF55073">
    <property type="entry name" value="Nucleotide cyclase"/>
    <property type="match status" value="1"/>
</dbReference>
<dbReference type="InterPro" id="IPR029016">
    <property type="entry name" value="GAF-like_dom_sf"/>
</dbReference>
<protein>
    <submittedName>
        <fullName evidence="4">Diguanylate cyclase</fullName>
    </submittedName>
</protein>
<proteinExistence type="predicted"/>
<dbReference type="Gene3D" id="1.10.510.10">
    <property type="entry name" value="Transferase(Phosphotransferase) domain 1"/>
    <property type="match status" value="1"/>
</dbReference>